<feature type="region of interest" description="Disordered" evidence="1">
    <location>
        <begin position="262"/>
        <end position="288"/>
    </location>
</feature>
<dbReference type="Proteomes" id="UP000734854">
    <property type="component" value="Unassembled WGS sequence"/>
</dbReference>
<feature type="region of interest" description="Disordered" evidence="1">
    <location>
        <begin position="221"/>
        <end position="245"/>
    </location>
</feature>
<feature type="compositionally biased region" description="Basic and acidic residues" evidence="1">
    <location>
        <begin position="421"/>
        <end position="430"/>
    </location>
</feature>
<feature type="compositionally biased region" description="Acidic residues" evidence="1">
    <location>
        <begin position="277"/>
        <end position="288"/>
    </location>
</feature>
<evidence type="ECO:0000313" key="2">
    <source>
        <dbReference type="EMBL" id="KAG6493150.1"/>
    </source>
</evidence>
<gene>
    <name evidence="2" type="ORF">ZIOFF_048127</name>
</gene>
<sequence>MQSRPKPPTDQHFPNAALQQAFNRNTFKLIPPHSIDRKFYHDSCFEVFSLIEHYQLSFIVYCERSVNPSLVSEFYNNLHTSDGVLYRTRVAKRSLDFSYQILQEFLGCRQSMNDFALFGRPRPDGPLAHITTFSSLELSALDNALFKVVINCLLPIVSRVLALLRPSHMFLLFAMRHRLDVNIALNIFHCIIHFTQPVQQTVHMSFGNLIIDWLESMHANSTNGQKQSSGDEAPTNSRDSGSSGSVVFRRCSAGGAGGGWGLAGGRRGGRGVRPEDGVGEQDPLDGVDDEGDVCVEGGFDGGFDDAGGDVGLVGIGGRGGGDVEGEDAGLAGGLGGEGVAGGLEGGEGVVAGEDVEEHQLDLLLLGQGVESAGGEGGEGVVGGGEDGEAVEAVVELAVDLLVHAGLLEEANEGGELTSLGQDRREVERPGWGRCGGHRRLGTGGWKEQRDQETKGQ</sequence>
<evidence type="ECO:0000256" key="1">
    <source>
        <dbReference type="SAM" id="MobiDB-lite"/>
    </source>
</evidence>
<proteinExistence type="predicted"/>
<reference evidence="2 3" key="1">
    <citation type="submission" date="2020-08" db="EMBL/GenBank/DDBJ databases">
        <title>Plant Genome Project.</title>
        <authorList>
            <person name="Zhang R.-G."/>
        </authorList>
    </citation>
    <scope>NUCLEOTIDE SEQUENCE [LARGE SCALE GENOMIC DNA]</scope>
    <source>
        <tissue evidence="2">Rhizome</tissue>
    </source>
</reference>
<dbReference type="EMBL" id="JACMSC010000013">
    <property type="protein sequence ID" value="KAG6493150.1"/>
    <property type="molecule type" value="Genomic_DNA"/>
</dbReference>
<evidence type="ECO:0000313" key="3">
    <source>
        <dbReference type="Proteomes" id="UP000734854"/>
    </source>
</evidence>
<accession>A0A8J5G7B7</accession>
<keyword evidence="3" id="KW-1185">Reference proteome</keyword>
<protein>
    <submittedName>
        <fullName evidence="2">Uncharacterized protein</fullName>
    </submittedName>
</protein>
<feature type="compositionally biased region" description="Basic and acidic residues" evidence="1">
    <location>
        <begin position="446"/>
        <end position="456"/>
    </location>
</feature>
<comment type="caution">
    <text evidence="2">The sequence shown here is derived from an EMBL/GenBank/DDBJ whole genome shotgun (WGS) entry which is preliminary data.</text>
</comment>
<feature type="region of interest" description="Disordered" evidence="1">
    <location>
        <begin position="412"/>
        <end position="456"/>
    </location>
</feature>
<name>A0A8J5G7B7_ZINOF</name>
<dbReference type="AlphaFoldDB" id="A0A8J5G7B7"/>
<organism evidence="2 3">
    <name type="scientific">Zingiber officinale</name>
    <name type="common">Ginger</name>
    <name type="synonym">Amomum zingiber</name>
    <dbReference type="NCBI Taxonomy" id="94328"/>
    <lineage>
        <taxon>Eukaryota</taxon>
        <taxon>Viridiplantae</taxon>
        <taxon>Streptophyta</taxon>
        <taxon>Embryophyta</taxon>
        <taxon>Tracheophyta</taxon>
        <taxon>Spermatophyta</taxon>
        <taxon>Magnoliopsida</taxon>
        <taxon>Liliopsida</taxon>
        <taxon>Zingiberales</taxon>
        <taxon>Zingiberaceae</taxon>
        <taxon>Zingiber</taxon>
    </lineage>
</organism>